<dbReference type="InterPro" id="IPR001547">
    <property type="entry name" value="Glyco_hydro_5"/>
</dbReference>
<dbReference type="PANTHER" id="PTHR31451:SF39">
    <property type="entry name" value="MANNAN ENDO-1,4-BETA-MANNOSIDASE 1"/>
    <property type="match status" value="1"/>
</dbReference>
<sequence length="401" mass="44095">MKVSTILVSLAWLVAQVAASHPNLHQIGKPRNAHIRRNTTGSDAPTTKGLNFTIDGQTDYFPGTNSYWIGYLTNNSDVDLVLDDLQSSGLRILRVWGFSDVNSKPTDGKVYFQLLQNGNATINTGTDGLQRLDYVVSAAEKRNIKLIINFVNNWSDYGGINAYTTAFGGTSTSWYTSPTIQDVYRRYIKAVVSRYSQSSSIFAWELANEPRCSGCNTSVIHDWAASTSAYVKSLDPNHMVAIGDGRRLSALPFNTSILTSSSEGFGLDVGSDGSYPYTYTEGLDFAKNLAIDTIDFGTFHLYPSTWGVSNSFGIEWIKAHAKACAAAQKPCLMEEYGVATDKCTIEGQWQQTARDTKGIGADLFWQYGDKLSTGNSPNDDFTIYYGTDDYKCLVTNHVADI</sequence>
<keyword evidence="6 11" id="KW-0732">Signal</keyword>
<evidence type="ECO:0000256" key="8">
    <source>
        <dbReference type="ARBA" id="ARBA00023277"/>
    </source>
</evidence>
<dbReference type="InterPro" id="IPR017853">
    <property type="entry name" value="GH"/>
</dbReference>
<evidence type="ECO:0000256" key="3">
    <source>
        <dbReference type="ARBA" id="ARBA00005641"/>
    </source>
</evidence>
<organism evidence="13 14">
    <name type="scientific">Penicillium hetheringtonii</name>
    <dbReference type="NCBI Taxonomy" id="911720"/>
    <lineage>
        <taxon>Eukaryota</taxon>
        <taxon>Fungi</taxon>
        <taxon>Dikarya</taxon>
        <taxon>Ascomycota</taxon>
        <taxon>Pezizomycotina</taxon>
        <taxon>Eurotiomycetes</taxon>
        <taxon>Eurotiomycetidae</taxon>
        <taxon>Eurotiales</taxon>
        <taxon>Aspergillaceae</taxon>
        <taxon>Penicillium</taxon>
    </lineage>
</organism>
<keyword evidence="5" id="KW-0964">Secreted</keyword>
<comment type="subcellular location">
    <subcellularLocation>
        <location evidence="2">Secreted</location>
    </subcellularLocation>
</comment>
<name>A0AAD6GNB5_9EURO</name>
<dbReference type="GO" id="GO:0046355">
    <property type="term" value="P:mannan catabolic process"/>
    <property type="evidence" value="ECO:0007669"/>
    <property type="project" value="UniProtKB-ARBA"/>
</dbReference>
<evidence type="ECO:0000256" key="11">
    <source>
        <dbReference type="SAM" id="SignalP"/>
    </source>
</evidence>
<feature type="domain" description="Glycoside hydrolase family 5" evidence="12">
    <location>
        <begin position="114"/>
        <end position="369"/>
    </location>
</feature>
<evidence type="ECO:0000256" key="6">
    <source>
        <dbReference type="ARBA" id="ARBA00022729"/>
    </source>
</evidence>
<dbReference type="Gene3D" id="3.20.20.80">
    <property type="entry name" value="Glycosidases"/>
    <property type="match status" value="1"/>
</dbReference>
<dbReference type="FunFam" id="3.20.20.80:FF:000076">
    <property type="entry name" value="Mannan endo-1,4-beta-mannosidase A"/>
    <property type="match status" value="1"/>
</dbReference>
<evidence type="ECO:0000256" key="1">
    <source>
        <dbReference type="ARBA" id="ARBA00001678"/>
    </source>
</evidence>
<dbReference type="GO" id="GO:0016985">
    <property type="term" value="F:mannan endo-1,4-beta-mannosidase activity"/>
    <property type="evidence" value="ECO:0007669"/>
    <property type="project" value="UniProtKB-EC"/>
</dbReference>
<dbReference type="EMBL" id="JAQJAC010000010">
    <property type="protein sequence ID" value="KAJ5568985.1"/>
    <property type="molecule type" value="Genomic_DNA"/>
</dbReference>
<evidence type="ECO:0000256" key="7">
    <source>
        <dbReference type="ARBA" id="ARBA00022801"/>
    </source>
</evidence>
<comment type="catalytic activity">
    <reaction evidence="1">
        <text>Random hydrolysis of (1-&gt;4)-beta-D-mannosidic linkages in mannans, galactomannans and glucomannans.</text>
        <dbReference type="EC" id="3.2.1.78"/>
    </reaction>
</comment>
<comment type="similarity">
    <text evidence="3 10">Belongs to the glycosyl hydrolase 5 (cellulase A) family.</text>
</comment>
<feature type="chain" id="PRO_5042117005" description="mannan endo-1,4-beta-mannosidase" evidence="11">
    <location>
        <begin position="20"/>
        <end position="401"/>
    </location>
</feature>
<gene>
    <name evidence="13" type="ORF">N7450_011471</name>
</gene>
<evidence type="ECO:0000313" key="13">
    <source>
        <dbReference type="EMBL" id="KAJ5568985.1"/>
    </source>
</evidence>
<protein>
    <recommendedName>
        <fullName evidence="4">mannan endo-1,4-beta-mannosidase</fullName>
        <ecNumber evidence="4">3.2.1.78</ecNumber>
    </recommendedName>
</protein>
<dbReference type="Proteomes" id="UP001216150">
    <property type="component" value="Unassembled WGS sequence"/>
</dbReference>
<keyword evidence="9 10" id="KW-0326">Glycosidase</keyword>
<evidence type="ECO:0000259" key="12">
    <source>
        <dbReference type="Pfam" id="PF00150"/>
    </source>
</evidence>
<reference evidence="13 14" key="1">
    <citation type="journal article" date="2023" name="IMA Fungus">
        <title>Comparative genomic study of the Penicillium genus elucidates a diverse pangenome and 15 lateral gene transfer events.</title>
        <authorList>
            <person name="Petersen C."/>
            <person name="Sorensen T."/>
            <person name="Nielsen M.R."/>
            <person name="Sondergaard T.E."/>
            <person name="Sorensen J.L."/>
            <person name="Fitzpatrick D.A."/>
            <person name="Frisvad J.C."/>
            <person name="Nielsen K.L."/>
        </authorList>
    </citation>
    <scope>NUCLEOTIDE SEQUENCE [LARGE SCALE GENOMIC DNA]</scope>
    <source>
        <strain evidence="13 14">IBT 29057</strain>
    </source>
</reference>
<dbReference type="EC" id="3.2.1.78" evidence="4"/>
<evidence type="ECO:0000256" key="10">
    <source>
        <dbReference type="RuleBase" id="RU361153"/>
    </source>
</evidence>
<evidence type="ECO:0000256" key="4">
    <source>
        <dbReference type="ARBA" id="ARBA00012706"/>
    </source>
</evidence>
<keyword evidence="7 10" id="KW-0378">Hydrolase</keyword>
<evidence type="ECO:0000256" key="5">
    <source>
        <dbReference type="ARBA" id="ARBA00022525"/>
    </source>
</evidence>
<feature type="signal peptide" evidence="11">
    <location>
        <begin position="1"/>
        <end position="19"/>
    </location>
</feature>
<evidence type="ECO:0000256" key="9">
    <source>
        <dbReference type="ARBA" id="ARBA00023295"/>
    </source>
</evidence>
<accession>A0AAD6GNB5</accession>
<dbReference type="SUPFAM" id="SSF51445">
    <property type="entry name" value="(Trans)glycosidases"/>
    <property type="match status" value="1"/>
</dbReference>
<keyword evidence="8" id="KW-0119">Carbohydrate metabolism</keyword>
<dbReference type="PANTHER" id="PTHR31451">
    <property type="match status" value="1"/>
</dbReference>
<evidence type="ECO:0000256" key="2">
    <source>
        <dbReference type="ARBA" id="ARBA00004613"/>
    </source>
</evidence>
<dbReference type="GO" id="GO:0005576">
    <property type="term" value="C:extracellular region"/>
    <property type="evidence" value="ECO:0007669"/>
    <property type="project" value="UniProtKB-SubCell"/>
</dbReference>
<keyword evidence="14" id="KW-1185">Reference proteome</keyword>
<proteinExistence type="inferred from homology"/>
<dbReference type="AlphaFoldDB" id="A0AAD6GNB5"/>
<dbReference type="Pfam" id="PF00150">
    <property type="entry name" value="Cellulase"/>
    <property type="match status" value="1"/>
</dbReference>
<dbReference type="InterPro" id="IPR045053">
    <property type="entry name" value="MAN-like"/>
</dbReference>
<evidence type="ECO:0000313" key="14">
    <source>
        <dbReference type="Proteomes" id="UP001216150"/>
    </source>
</evidence>
<comment type="caution">
    <text evidence="13">The sequence shown here is derived from an EMBL/GenBank/DDBJ whole genome shotgun (WGS) entry which is preliminary data.</text>
</comment>